<gene>
    <name evidence="1" type="ORF">AMD00_16835</name>
</gene>
<proteinExistence type="predicted"/>
<dbReference type="PROSITE" id="PS51257">
    <property type="entry name" value="PROKAR_LIPOPROTEIN"/>
    <property type="match status" value="1"/>
</dbReference>
<evidence type="ECO:0008006" key="3">
    <source>
        <dbReference type="Google" id="ProtNLM"/>
    </source>
</evidence>
<protein>
    <recommendedName>
        <fullName evidence="3">Peptidylprolyl isomerase</fullName>
    </recommendedName>
</protein>
<sequence length="131" mass="14888">MRGFLFLIVLTIVLAACGREISVEQIPIDKVKSDIKEYIEINATEKGIYLFQHEKDFHIYVNGGSVNPKQVENVEIKTEDNVLKVYIDDKVAKKSNEDKGLYFIQTGDLEYDTMVVIQNGKEVSINMIVGM</sequence>
<organism evidence="1 2">
    <name type="scientific">Viridibacillus arvi</name>
    <dbReference type="NCBI Taxonomy" id="263475"/>
    <lineage>
        <taxon>Bacteria</taxon>
        <taxon>Bacillati</taxon>
        <taxon>Bacillota</taxon>
        <taxon>Bacilli</taxon>
        <taxon>Bacillales</taxon>
        <taxon>Caryophanaceae</taxon>
        <taxon>Viridibacillus</taxon>
    </lineage>
</organism>
<accession>A0A0M0LGE3</accession>
<reference evidence="2" key="1">
    <citation type="submission" date="2015-08" db="EMBL/GenBank/DDBJ databases">
        <title>Fjat-10028 dsm 16317.</title>
        <authorList>
            <person name="Liu B."/>
            <person name="Wang J."/>
            <person name="Zhu Y."/>
            <person name="Liu G."/>
            <person name="Chen Q."/>
            <person name="Chen Z."/>
            <person name="Lan J."/>
            <person name="Che J."/>
            <person name="Ge C."/>
            <person name="Shi H."/>
            <person name="Pan Z."/>
            <person name="Liu X."/>
        </authorList>
    </citation>
    <scope>NUCLEOTIDE SEQUENCE [LARGE SCALE GENOMIC DNA]</scope>
    <source>
        <strain evidence="2">DSM 16317</strain>
    </source>
</reference>
<evidence type="ECO:0000313" key="2">
    <source>
        <dbReference type="Proteomes" id="UP000036867"/>
    </source>
</evidence>
<name>A0A0M0LGE3_9BACL</name>
<comment type="caution">
    <text evidence="1">The sequence shown here is derived from an EMBL/GenBank/DDBJ whole genome shotgun (WGS) entry which is preliminary data.</text>
</comment>
<dbReference type="EMBL" id="LILB01000005">
    <property type="protein sequence ID" value="KOO49967.1"/>
    <property type="molecule type" value="Genomic_DNA"/>
</dbReference>
<dbReference type="AlphaFoldDB" id="A0A0M0LGE3"/>
<keyword evidence="2" id="KW-1185">Reference proteome</keyword>
<dbReference type="RefSeq" id="WP_053418148.1">
    <property type="nucleotide sequence ID" value="NZ_LILB01000005.1"/>
</dbReference>
<dbReference type="Proteomes" id="UP000036867">
    <property type="component" value="Unassembled WGS sequence"/>
</dbReference>
<evidence type="ECO:0000313" key="1">
    <source>
        <dbReference type="EMBL" id="KOO49967.1"/>
    </source>
</evidence>
<dbReference type="GeneID" id="301137759"/>